<sequence length="549" mass="61525">MKSPVILILLLLSIYSGILPYSSIAEEDEDLSFLEERERNDAQLPDAAREYENYDDLEDEEYSGYADGEDDAVPAVDESHVAVLTGSNFSDFIESNKFAMVEFYAPWCGHCRALAPEYAAAAEDLKDEDVVLAKVDAAEEADLSQKYDVQGFPTIYLFVDGVHKLYTGLRTKDSIVSWLKKKIGPGLHNISSIEEAEKIMENEDRIVVGYLESLAGSESEELAAASRLEDEVIFYQTNSPQVAKVFLIDPTLKPPSLVMLKKEAERFNQFVGEFKKSAIAEFVYENKLPLVTNFTRESAPKVFDNPIKKQLILFATSTDLERYYPIFQEAAMAFKGKLVCLYVDLDNDDVGKEVSEYFGVRTDETRVLAYTGNEEARKFIMDGGSEFSAGAIRAFGEKFLEDNLKPFYKSEPLPEKNDGDVKIVVGDNFDEIVLDESRDVLLEIYAPWCGHCQALEPVYNRLGRYLGGIDSVVIAKMDGTANEHPRAKTDGFPTILFFPAGNKSFDPVTVDTDRTVVAFYKFLKKHASIPFKLPTKLKDANSASIKDEL</sequence>
<comment type="caution">
    <text evidence="16">The sequence shown here is derived from an EMBL/GenBank/DDBJ whole genome shotgun (WGS) entry which is preliminary data.</text>
</comment>
<dbReference type="CDD" id="cd02982">
    <property type="entry name" value="PDI_b'_family"/>
    <property type="match status" value="1"/>
</dbReference>
<comment type="catalytic activity">
    <reaction evidence="1 14">
        <text>Catalyzes the rearrangement of -S-S- bonds in proteins.</text>
        <dbReference type="EC" id="5.3.4.1"/>
    </reaction>
</comment>
<dbReference type="InterPro" id="IPR005788">
    <property type="entry name" value="PDI_thioredoxin-like_dom"/>
</dbReference>
<dbReference type="Proteomes" id="UP000015453">
    <property type="component" value="Unassembled WGS sequence"/>
</dbReference>
<comment type="similarity">
    <text evidence="3 13">Belongs to the protein disulfide isomerase family.</text>
</comment>
<gene>
    <name evidence="16" type="ORF">M569_04842</name>
</gene>
<dbReference type="SUPFAM" id="SSF52833">
    <property type="entry name" value="Thioredoxin-like"/>
    <property type="match status" value="4"/>
</dbReference>
<dbReference type="PROSITE" id="PS00194">
    <property type="entry name" value="THIOREDOXIN_1"/>
    <property type="match status" value="2"/>
</dbReference>
<organism evidence="16 17">
    <name type="scientific">Genlisea aurea</name>
    <dbReference type="NCBI Taxonomy" id="192259"/>
    <lineage>
        <taxon>Eukaryota</taxon>
        <taxon>Viridiplantae</taxon>
        <taxon>Streptophyta</taxon>
        <taxon>Embryophyta</taxon>
        <taxon>Tracheophyta</taxon>
        <taxon>Spermatophyta</taxon>
        <taxon>Magnoliopsida</taxon>
        <taxon>eudicotyledons</taxon>
        <taxon>Gunneridae</taxon>
        <taxon>Pentapetalae</taxon>
        <taxon>asterids</taxon>
        <taxon>lamiids</taxon>
        <taxon>Lamiales</taxon>
        <taxon>Lentibulariaceae</taxon>
        <taxon>Genlisea</taxon>
    </lineage>
</organism>
<dbReference type="EMBL" id="AUSU01001899">
    <property type="protein sequence ID" value="EPS69921.1"/>
    <property type="molecule type" value="Genomic_DNA"/>
</dbReference>
<dbReference type="PRINTS" id="PR00421">
    <property type="entry name" value="THIOREDOXIN"/>
</dbReference>
<dbReference type="FunFam" id="3.40.30.10:FF:000109">
    <property type="entry name" value="Protein disulfide-isomerase"/>
    <property type="match status" value="1"/>
</dbReference>
<feature type="signal peptide" evidence="14">
    <location>
        <begin position="1"/>
        <end position="20"/>
    </location>
</feature>
<keyword evidence="4 14" id="KW-0732">Signal</keyword>
<feature type="disulfide bond" description="Redox-active" evidence="12">
    <location>
        <begin position="449"/>
        <end position="452"/>
    </location>
</feature>
<evidence type="ECO:0000256" key="4">
    <source>
        <dbReference type="ARBA" id="ARBA00022729"/>
    </source>
</evidence>
<name>S8CY36_9LAMI</name>
<dbReference type="Pfam" id="PF13848">
    <property type="entry name" value="Thioredoxin_6"/>
    <property type="match status" value="1"/>
</dbReference>
<dbReference type="AlphaFoldDB" id="S8CY36"/>
<evidence type="ECO:0000256" key="12">
    <source>
        <dbReference type="PIRSR" id="PIRSR605792-51"/>
    </source>
</evidence>
<protein>
    <recommendedName>
        <fullName evidence="14">Protein disulfide-isomerase</fullName>
        <ecNumber evidence="14">5.3.4.1</ecNumber>
    </recommendedName>
</protein>
<evidence type="ECO:0000256" key="7">
    <source>
        <dbReference type="ARBA" id="ARBA00023157"/>
    </source>
</evidence>
<keyword evidence="9 14" id="KW-0413">Isomerase</keyword>
<accession>S8CY36</accession>
<dbReference type="FunFam" id="3.40.30.10:FF:000023">
    <property type="entry name" value="Protein disulfide-isomerase"/>
    <property type="match status" value="1"/>
</dbReference>
<comment type="subcellular location">
    <subcellularLocation>
        <location evidence="2">Endoplasmic reticulum lumen</location>
    </subcellularLocation>
</comment>
<dbReference type="InterPro" id="IPR017937">
    <property type="entry name" value="Thioredoxin_CS"/>
</dbReference>
<evidence type="ECO:0000256" key="1">
    <source>
        <dbReference type="ARBA" id="ARBA00001182"/>
    </source>
</evidence>
<evidence type="ECO:0000256" key="14">
    <source>
        <dbReference type="RuleBase" id="RU361130"/>
    </source>
</evidence>
<dbReference type="FunFam" id="3.40.30.10:FF:000042">
    <property type="entry name" value="protein disulfide-isomerase A2"/>
    <property type="match status" value="1"/>
</dbReference>
<evidence type="ECO:0000256" key="3">
    <source>
        <dbReference type="ARBA" id="ARBA00006347"/>
    </source>
</evidence>
<dbReference type="NCBIfam" id="TIGR01126">
    <property type="entry name" value="pdi_dom"/>
    <property type="match status" value="1"/>
</dbReference>
<dbReference type="EC" id="5.3.4.1" evidence="14"/>
<dbReference type="PANTHER" id="PTHR18929">
    <property type="entry name" value="PROTEIN DISULFIDE ISOMERASE"/>
    <property type="match status" value="1"/>
</dbReference>
<evidence type="ECO:0000256" key="9">
    <source>
        <dbReference type="ARBA" id="ARBA00023235"/>
    </source>
</evidence>
<evidence type="ECO:0000256" key="10">
    <source>
        <dbReference type="ARBA" id="ARBA00023284"/>
    </source>
</evidence>
<feature type="disulfide bond" description="Redox-active" evidence="12">
    <location>
        <begin position="108"/>
        <end position="111"/>
    </location>
</feature>
<dbReference type="CDD" id="cd02995">
    <property type="entry name" value="PDI_a_PDI_a'_C"/>
    <property type="match status" value="1"/>
</dbReference>
<dbReference type="GO" id="GO:0034976">
    <property type="term" value="P:response to endoplasmic reticulum stress"/>
    <property type="evidence" value="ECO:0007669"/>
    <property type="project" value="TreeGrafter"/>
</dbReference>
<feature type="domain" description="Thioredoxin" evidence="15">
    <location>
        <begin position="67"/>
        <end position="184"/>
    </location>
</feature>
<dbReference type="FunFam" id="3.40.30.10:FF:000134">
    <property type="entry name" value="Protein disulfide-isomerase"/>
    <property type="match status" value="1"/>
</dbReference>
<keyword evidence="7 12" id="KW-1015">Disulfide bond</keyword>
<dbReference type="GO" id="GO:0005788">
    <property type="term" value="C:endoplasmic reticulum lumen"/>
    <property type="evidence" value="ECO:0007669"/>
    <property type="project" value="UniProtKB-SubCell"/>
</dbReference>
<evidence type="ECO:0000313" key="16">
    <source>
        <dbReference type="EMBL" id="EPS69921.1"/>
    </source>
</evidence>
<keyword evidence="8" id="KW-0325">Glycoprotein</keyword>
<dbReference type="OrthoDB" id="427280at2759"/>
<proteinExistence type="inferred from homology"/>
<dbReference type="GO" id="GO:0006457">
    <property type="term" value="P:protein folding"/>
    <property type="evidence" value="ECO:0007669"/>
    <property type="project" value="TreeGrafter"/>
</dbReference>
<keyword evidence="5" id="KW-0677">Repeat</keyword>
<evidence type="ECO:0000256" key="11">
    <source>
        <dbReference type="ARBA" id="ARBA00054003"/>
    </source>
</evidence>
<evidence type="ECO:0000313" key="17">
    <source>
        <dbReference type="Proteomes" id="UP000015453"/>
    </source>
</evidence>
<feature type="domain" description="Thioredoxin" evidence="15">
    <location>
        <begin position="404"/>
        <end position="528"/>
    </location>
</feature>
<dbReference type="GO" id="GO:0003756">
    <property type="term" value="F:protein disulfide isomerase activity"/>
    <property type="evidence" value="ECO:0007669"/>
    <property type="project" value="UniProtKB-EC"/>
</dbReference>
<evidence type="ECO:0000256" key="13">
    <source>
        <dbReference type="RuleBase" id="RU004208"/>
    </source>
</evidence>
<dbReference type="PROSITE" id="PS51352">
    <property type="entry name" value="THIOREDOXIN_2"/>
    <property type="match status" value="2"/>
</dbReference>
<evidence type="ECO:0000259" key="15">
    <source>
        <dbReference type="PROSITE" id="PS51352"/>
    </source>
</evidence>
<keyword evidence="6" id="KW-0256">Endoplasmic reticulum</keyword>
<evidence type="ECO:0000256" key="2">
    <source>
        <dbReference type="ARBA" id="ARBA00004319"/>
    </source>
</evidence>
<dbReference type="Gene3D" id="3.40.30.10">
    <property type="entry name" value="Glutaredoxin"/>
    <property type="match status" value="4"/>
</dbReference>
<keyword evidence="10 12" id="KW-0676">Redox-active center</keyword>
<feature type="chain" id="PRO_5005146739" description="Protein disulfide-isomerase" evidence="14">
    <location>
        <begin position="21"/>
        <end position="549"/>
    </location>
</feature>
<dbReference type="NCBIfam" id="TIGR01130">
    <property type="entry name" value="ER_PDI_fam"/>
    <property type="match status" value="1"/>
</dbReference>
<dbReference type="CDD" id="cd02961">
    <property type="entry name" value="PDI_a_family"/>
    <property type="match status" value="1"/>
</dbReference>
<dbReference type="Pfam" id="PF00085">
    <property type="entry name" value="Thioredoxin"/>
    <property type="match status" value="2"/>
</dbReference>
<evidence type="ECO:0000256" key="5">
    <source>
        <dbReference type="ARBA" id="ARBA00022737"/>
    </source>
</evidence>
<keyword evidence="17" id="KW-1185">Reference proteome</keyword>
<dbReference type="PANTHER" id="PTHR18929:SF246">
    <property type="entry name" value="PROTEIN DISULFIDE ISOMERASE-LIKE 1-4"/>
    <property type="match status" value="1"/>
</dbReference>
<dbReference type="CDD" id="cd02981">
    <property type="entry name" value="PDI_b_family"/>
    <property type="match status" value="1"/>
</dbReference>
<dbReference type="InterPro" id="IPR036249">
    <property type="entry name" value="Thioredoxin-like_sf"/>
</dbReference>
<reference evidence="16 17" key="1">
    <citation type="journal article" date="2013" name="BMC Genomics">
        <title>The miniature genome of a carnivorous plant Genlisea aurea contains a low number of genes and short non-coding sequences.</title>
        <authorList>
            <person name="Leushkin E.V."/>
            <person name="Sutormin R.A."/>
            <person name="Nabieva E.R."/>
            <person name="Penin A.A."/>
            <person name="Kondrashov A.S."/>
            <person name="Logacheva M.D."/>
        </authorList>
    </citation>
    <scope>NUCLEOTIDE SEQUENCE [LARGE SCALE GENOMIC DNA]</scope>
</reference>
<dbReference type="InterPro" id="IPR013766">
    <property type="entry name" value="Thioredoxin_domain"/>
</dbReference>
<comment type="function">
    <text evidence="11">Acts as a protein-folding catalyst that interacts with nascent polypeptides to catalyze the formation, isomerization, and reduction or oxidation of disulfide bonds.</text>
</comment>
<dbReference type="InterPro" id="IPR005792">
    <property type="entry name" value="Prot_disulphide_isomerase"/>
</dbReference>
<evidence type="ECO:0000256" key="8">
    <source>
        <dbReference type="ARBA" id="ARBA00023180"/>
    </source>
</evidence>
<evidence type="ECO:0000256" key="6">
    <source>
        <dbReference type="ARBA" id="ARBA00022824"/>
    </source>
</evidence>